<dbReference type="RefSeq" id="WP_002557596.1">
    <property type="nucleotide sequence ID" value="NZ_CP007585.1"/>
</dbReference>
<organism evidence="2 3">
    <name type="scientific">Mesomycoplasma flocculare ATCC 27399</name>
    <dbReference type="NCBI Taxonomy" id="743971"/>
    <lineage>
        <taxon>Bacteria</taxon>
        <taxon>Bacillati</taxon>
        <taxon>Mycoplasmatota</taxon>
        <taxon>Mycoplasmoidales</taxon>
        <taxon>Metamycoplasmataceae</taxon>
        <taxon>Mesomycoplasma</taxon>
    </lineage>
</organism>
<dbReference type="EMBL" id="CP007585">
    <property type="protein sequence ID" value="AJC49689.1"/>
    <property type="molecule type" value="Genomic_DNA"/>
</dbReference>
<evidence type="ECO:0000313" key="3">
    <source>
        <dbReference type="Proteomes" id="UP000031129"/>
    </source>
</evidence>
<gene>
    <name evidence="2" type="ORF">MYF_00650</name>
</gene>
<keyword evidence="1" id="KW-0472">Membrane</keyword>
<sequence>MIKKRKIILLISTISAILATSFVGIIILRAKSSNYEKFYNFEYKYDKNGDILLNFNLDKNFASKIAKAKFLNKNLDSEFVSFQVDKSGNLAINHPFNLDDSFKLVAIEIQKRSIFKTSYDKAPIFKSVSWDSQAAKLQFNKNLTANQEVFLVLKNEDGFQIEKKVAIDTLGQSSKLTSKTLNLDQKLALRGIYFIDQKTKANQPINLNDLFVEFDSQKAAKNPLENQEKSEILTPIKDTTIIKNSEKVEKKFSIIKDVELSENGVNIHFNFIDPELISANLVLTINSEDGHTKLTSKYGYFDFDRQLYHFSFAEIPGNNKYFLSNIYYYDAKNKLNEIRFQNSIENFSFIKYFEPVKLSKIQLLKSDFIDQVFANLELEDENELLKQGDQIKVFADNEGKNIESIGEIVEKTGKILLNFHFHVLPNKKINIKKLEPLKIKKKLWFKNANGSEFHKKIKKPEQFFLENKIEFKNLEQTSLNSLKIDLISENISLENAQISVNFNEKSDISGKIIATNYQKFNPKLIFDNINLEKNKKYLINKVNLRQKGQNISINFSDNFIFDTTVLTLKELKFKEFSENKLVVSAKILNNDSKNLTLVLKNNSKTFKSTASKIEKESVEFSFENVNSNRIFTFDKIETDKRWIASQKFEIGVEPKGIEVGKTNNNFTNLTINSANFSAELKSLDNVFSENQIVSAILAGDNNLEKTKFQGRIKKDNDKWVLNFNFNGLKSDKKYKIQQLFFNHKPEKAWKNYNLNNQEGVFYDSSVNKKDQFEFSTIKNTVGLTIFDETSSPFDKKRTLKIQLTDENKFNKKQAKLIFRESGNSDNKEIESDFFRETEKKDYKAEVSLEKTNTFYELVAIKTAENEKITVDKSQSSKIIASDIFKETLPLFSSNHPNSTEVIIPFDDKIGKIKENDKAKVTYKNSKNETFESEATVENSNQENKTSNENDKNLQYLKAKFQDLNVNEKYQIETIEFGTETKTNYYNNKENQEKFSFENDINLVDNLKMDEKNKFINLEASANFDLSKTALFFDLQLKSQDNQGVFIKLYKAKAEKINQTETNTNDQKGKFRFKFSFDFLKSEIQKIKTGNYTLQSFSWKQNPKKETLEIKNINSTIKLTSFDDIGKEIEKKWVDFAKQNRWKFPSEISETEIQNALTKTDSALFSDLKIINGNEKNLSSYLQPRYELNYLGCTFSGFLKKENFNFVNYNIQKNPKEIWGFGDTKYSTYLSYKYRPEEVFGHGNTYWYLDNDRSDKGSEFKMIPQNVSQYPHGYYVEAFRLRFFDNSDYTPVNKNNWWKDYISVSYEDNEGKTHKLEKDSIGQPYQIVGINSQLSLTINIKKRLKKIIINFNNKMGNKYIAIGRVNFVGFANKNKDF</sequence>
<dbReference type="Proteomes" id="UP000031129">
    <property type="component" value="Chromosome"/>
</dbReference>
<accession>A0A0A8E6V7</accession>
<evidence type="ECO:0000313" key="2">
    <source>
        <dbReference type="EMBL" id="AJC49689.1"/>
    </source>
</evidence>
<reference evidence="2 3" key="1">
    <citation type="journal article" date="2015" name="Genome Announc.">
        <title>Complete Genome Sequence of Mycoplasma flocculare Strain Ms42T (ATCC 27399T).</title>
        <authorList>
            <person name="Calcutt M.J."/>
            <person name="Foecking M.F."/>
            <person name="Heidari M.B."/>
            <person name="McIntosh M.A."/>
        </authorList>
    </citation>
    <scope>NUCLEOTIDE SEQUENCE [LARGE SCALE GENOMIC DNA]</scope>
    <source>
        <strain evidence="3">ATCC 27399</strain>
    </source>
</reference>
<protein>
    <submittedName>
        <fullName evidence="2">Uncharacterized protein</fullName>
    </submittedName>
</protein>
<dbReference type="HOGENOM" id="CLU_005429_0_0_14"/>
<keyword evidence="1" id="KW-1133">Transmembrane helix</keyword>
<dbReference type="OrthoDB" id="400874at2"/>
<proteinExistence type="predicted"/>
<keyword evidence="3" id="KW-1185">Reference proteome</keyword>
<name>A0A0A8E6V7_MESFC</name>
<keyword evidence="1" id="KW-0812">Transmembrane</keyword>
<evidence type="ECO:0000256" key="1">
    <source>
        <dbReference type="SAM" id="Phobius"/>
    </source>
</evidence>
<feature type="transmembrane region" description="Helical" evidence="1">
    <location>
        <begin position="7"/>
        <end position="28"/>
    </location>
</feature>
<dbReference type="KEGG" id="mfq:MYF_00650"/>